<dbReference type="Gene3D" id="2.130.10.10">
    <property type="entry name" value="YVTN repeat-like/Quinoprotein amine dehydrogenase"/>
    <property type="match status" value="1"/>
</dbReference>
<dbReference type="Proteomes" id="UP000235347">
    <property type="component" value="Unassembled WGS sequence"/>
</dbReference>
<gene>
    <name evidence="1" type="ORF">C0Z19_24445</name>
</gene>
<accession>A0A2N7VJG7</accession>
<sequence length="312" mass="34609">MSAHGTLLLVEKCSHCISWYDIESGRRVHSVALPSYPHEFVTDRADRYAWVGHYGVETSGHAGAGGHSLLQIDIAAGVLVRTIDLAPFNRIHGLQMDEQDRLYALSEEKATLLVLDRPSIDDGPRRAVPSGGIKSHLFALTRDGGTAYCMNLLSHTVTKVKPWDPLAAPVACHPGDKPEGYCLSGDERTLFVSNRWSGTLAAIDTESMTVRKRAPSRDDPTRIYRWSDNLLLVTNYGERSVSLVDPHTLEEVDHVPMQARAIALSFDRERGVAFVSQDDDRVGVFDVRTRRFESYIATQREPDVSKVIGSRG</sequence>
<evidence type="ECO:0008006" key="3">
    <source>
        <dbReference type="Google" id="ProtNLM"/>
    </source>
</evidence>
<dbReference type="InterPro" id="IPR015943">
    <property type="entry name" value="WD40/YVTN_repeat-like_dom_sf"/>
</dbReference>
<evidence type="ECO:0000313" key="2">
    <source>
        <dbReference type="Proteomes" id="UP000235347"/>
    </source>
</evidence>
<protein>
    <recommendedName>
        <fullName evidence="3">YncE family protein</fullName>
    </recommendedName>
</protein>
<dbReference type="AlphaFoldDB" id="A0A2N7VJG7"/>
<proteinExistence type="predicted"/>
<dbReference type="PANTHER" id="PTHR47197:SF3">
    <property type="entry name" value="DIHYDRO-HEME D1 DEHYDROGENASE"/>
    <property type="match status" value="1"/>
</dbReference>
<dbReference type="RefSeq" id="WP_102612421.1">
    <property type="nucleotide sequence ID" value="NZ_CADIKD010000026.1"/>
</dbReference>
<keyword evidence="2" id="KW-1185">Reference proteome</keyword>
<dbReference type="InterPro" id="IPR011048">
    <property type="entry name" value="Haem_d1_sf"/>
</dbReference>
<name>A0A2N7VJG7_9BURK</name>
<evidence type="ECO:0000313" key="1">
    <source>
        <dbReference type="EMBL" id="PMS17305.1"/>
    </source>
</evidence>
<dbReference type="EMBL" id="PNYB01000030">
    <property type="protein sequence ID" value="PMS17305.1"/>
    <property type="molecule type" value="Genomic_DNA"/>
</dbReference>
<dbReference type="SUPFAM" id="SSF51004">
    <property type="entry name" value="C-terminal (heme d1) domain of cytochrome cd1-nitrite reductase"/>
    <property type="match status" value="1"/>
</dbReference>
<reference evidence="1 2" key="1">
    <citation type="submission" date="2018-01" db="EMBL/GenBank/DDBJ databases">
        <title>Whole genome analyses suggest that Burkholderia sensu lato contains two further novel genera in the rhizoxinica-symbiotica group Mycetohabitans gen. nov., and Trinickia gen. nov.: implications for the evolution of diazotrophy and nodulation in the Burkholderiaceae.</title>
        <authorList>
            <person name="Estrada-de los Santos P."/>
            <person name="Palmer M."/>
            <person name="Chavez-Ramirez B."/>
            <person name="Beukes C."/>
            <person name="Steenkamp E.T."/>
            <person name="Hirsch A.M."/>
            <person name="Manyaka P."/>
            <person name="Maluk M."/>
            <person name="Lafos M."/>
            <person name="Crook M."/>
            <person name="Gross E."/>
            <person name="Simon M.F."/>
            <person name="Bueno dos Reis Junior F."/>
            <person name="Poole P.S."/>
            <person name="Venter S.N."/>
            <person name="James E.K."/>
        </authorList>
    </citation>
    <scope>NUCLEOTIDE SEQUENCE [LARGE SCALE GENOMIC DNA]</scope>
    <source>
        <strain evidence="1 2">GP25-8</strain>
    </source>
</reference>
<dbReference type="InterPro" id="IPR051200">
    <property type="entry name" value="Host-pathogen_enzymatic-act"/>
</dbReference>
<comment type="caution">
    <text evidence="1">The sequence shown here is derived from an EMBL/GenBank/DDBJ whole genome shotgun (WGS) entry which is preliminary data.</text>
</comment>
<dbReference type="PANTHER" id="PTHR47197">
    <property type="entry name" value="PROTEIN NIRF"/>
    <property type="match status" value="1"/>
</dbReference>
<organism evidence="1 2">
    <name type="scientific">Trinickia soli</name>
    <dbReference type="NCBI Taxonomy" id="380675"/>
    <lineage>
        <taxon>Bacteria</taxon>
        <taxon>Pseudomonadati</taxon>
        <taxon>Pseudomonadota</taxon>
        <taxon>Betaproteobacteria</taxon>
        <taxon>Burkholderiales</taxon>
        <taxon>Burkholderiaceae</taxon>
        <taxon>Trinickia</taxon>
    </lineage>
</organism>